<dbReference type="EMBL" id="JAIWYP010000144">
    <property type="protein sequence ID" value="KAH3689149.1"/>
    <property type="molecule type" value="Genomic_DNA"/>
</dbReference>
<reference evidence="1" key="1">
    <citation type="journal article" date="2019" name="bioRxiv">
        <title>The Genome of the Zebra Mussel, Dreissena polymorpha: A Resource for Invasive Species Research.</title>
        <authorList>
            <person name="McCartney M.A."/>
            <person name="Auch B."/>
            <person name="Kono T."/>
            <person name="Mallez S."/>
            <person name="Zhang Y."/>
            <person name="Obille A."/>
            <person name="Becker A."/>
            <person name="Abrahante J.E."/>
            <person name="Garbe J."/>
            <person name="Badalamenti J.P."/>
            <person name="Herman A."/>
            <person name="Mangelson H."/>
            <person name="Liachko I."/>
            <person name="Sullivan S."/>
            <person name="Sone E.D."/>
            <person name="Koren S."/>
            <person name="Silverstein K.A.T."/>
            <person name="Beckman K.B."/>
            <person name="Gohl D.M."/>
        </authorList>
    </citation>
    <scope>NUCLEOTIDE SEQUENCE</scope>
    <source>
        <strain evidence="1">Duluth1</strain>
        <tissue evidence="1">Whole animal</tissue>
    </source>
</reference>
<sequence>KKATLYDKDSPDCVPSINIGHTPLPTTPSPQVTSARFERCKARNDKTLPVLYWLLARWTLK</sequence>
<evidence type="ECO:0000313" key="1">
    <source>
        <dbReference type="EMBL" id="KAH3689149.1"/>
    </source>
</evidence>
<gene>
    <name evidence="1" type="ORF">DPMN_191774</name>
</gene>
<name>A0A9D3XV76_DREPO</name>
<protein>
    <submittedName>
        <fullName evidence="1">Uncharacterized protein</fullName>
    </submittedName>
</protein>
<accession>A0A9D3XV76</accession>
<evidence type="ECO:0000313" key="2">
    <source>
        <dbReference type="Proteomes" id="UP000828390"/>
    </source>
</evidence>
<comment type="caution">
    <text evidence="1">The sequence shown here is derived from an EMBL/GenBank/DDBJ whole genome shotgun (WGS) entry which is preliminary data.</text>
</comment>
<dbReference type="AlphaFoldDB" id="A0A9D3XV76"/>
<dbReference type="Proteomes" id="UP000828390">
    <property type="component" value="Unassembled WGS sequence"/>
</dbReference>
<organism evidence="1 2">
    <name type="scientific">Dreissena polymorpha</name>
    <name type="common">Zebra mussel</name>
    <name type="synonym">Mytilus polymorpha</name>
    <dbReference type="NCBI Taxonomy" id="45954"/>
    <lineage>
        <taxon>Eukaryota</taxon>
        <taxon>Metazoa</taxon>
        <taxon>Spiralia</taxon>
        <taxon>Lophotrochozoa</taxon>
        <taxon>Mollusca</taxon>
        <taxon>Bivalvia</taxon>
        <taxon>Autobranchia</taxon>
        <taxon>Heteroconchia</taxon>
        <taxon>Euheterodonta</taxon>
        <taxon>Imparidentia</taxon>
        <taxon>Neoheterodontei</taxon>
        <taxon>Myida</taxon>
        <taxon>Dreissenoidea</taxon>
        <taxon>Dreissenidae</taxon>
        <taxon>Dreissena</taxon>
    </lineage>
</organism>
<reference evidence="1" key="2">
    <citation type="submission" date="2020-11" db="EMBL/GenBank/DDBJ databases">
        <authorList>
            <person name="McCartney M.A."/>
            <person name="Auch B."/>
            <person name="Kono T."/>
            <person name="Mallez S."/>
            <person name="Becker A."/>
            <person name="Gohl D.M."/>
            <person name="Silverstein K.A.T."/>
            <person name="Koren S."/>
            <person name="Bechman K.B."/>
            <person name="Herman A."/>
            <person name="Abrahante J.E."/>
            <person name="Garbe J."/>
        </authorList>
    </citation>
    <scope>NUCLEOTIDE SEQUENCE</scope>
    <source>
        <strain evidence="1">Duluth1</strain>
        <tissue evidence="1">Whole animal</tissue>
    </source>
</reference>
<feature type="non-terminal residue" evidence="1">
    <location>
        <position position="1"/>
    </location>
</feature>
<keyword evidence="2" id="KW-1185">Reference proteome</keyword>
<proteinExistence type="predicted"/>